<reference evidence="1" key="1">
    <citation type="submission" date="2022-05" db="EMBL/GenBank/DDBJ databases">
        <title>Chromosome-level genome of Chaenocephalus aceratus.</title>
        <authorList>
            <person name="Park H."/>
        </authorList>
    </citation>
    <scope>NUCLEOTIDE SEQUENCE</scope>
    <source>
        <strain evidence="1">KU_202001</strain>
    </source>
</reference>
<proteinExistence type="predicted"/>
<organism evidence="1 2">
    <name type="scientific">Chaenocephalus aceratus</name>
    <name type="common">Blackfin icefish</name>
    <name type="synonym">Chaenichthys aceratus</name>
    <dbReference type="NCBI Taxonomy" id="36190"/>
    <lineage>
        <taxon>Eukaryota</taxon>
        <taxon>Metazoa</taxon>
        <taxon>Chordata</taxon>
        <taxon>Craniata</taxon>
        <taxon>Vertebrata</taxon>
        <taxon>Euteleostomi</taxon>
        <taxon>Actinopterygii</taxon>
        <taxon>Neopterygii</taxon>
        <taxon>Teleostei</taxon>
        <taxon>Neoteleostei</taxon>
        <taxon>Acanthomorphata</taxon>
        <taxon>Eupercaria</taxon>
        <taxon>Perciformes</taxon>
        <taxon>Notothenioidei</taxon>
        <taxon>Channichthyidae</taxon>
        <taxon>Chaenocephalus</taxon>
    </lineage>
</organism>
<evidence type="ECO:0000313" key="2">
    <source>
        <dbReference type="Proteomes" id="UP001057452"/>
    </source>
</evidence>
<keyword evidence="2" id="KW-1185">Reference proteome</keyword>
<dbReference type="Proteomes" id="UP001057452">
    <property type="component" value="Chromosome 6"/>
</dbReference>
<comment type="caution">
    <text evidence="1">The sequence shown here is derived from an EMBL/GenBank/DDBJ whole genome shotgun (WGS) entry which is preliminary data.</text>
</comment>
<protein>
    <submittedName>
        <fullName evidence="1">Uncharacterized protein</fullName>
    </submittedName>
</protein>
<evidence type="ECO:0000313" key="1">
    <source>
        <dbReference type="EMBL" id="KAI4825000.1"/>
    </source>
</evidence>
<sequence>MGSISVGIQLPDPAEPMSFQDQSSSGGGNVSSAENRQQSLFQEQQPMQVGLSSSSVQSSQPVELFLPQTSLSSLQSSIGSQELNNQAPSPGTTIFVVQGSVGVVANPGQQPPEQLFQTTVGGNVAPQGQANLFVFGIQNDSPQRLSSSGPTLAAQGPPQSSSHMQPLLDQPMGQAASTMPP</sequence>
<dbReference type="EMBL" id="CM043790">
    <property type="protein sequence ID" value="KAI4825000.1"/>
    <property type="molecule type" value="Genomic_DNA"/>
</dbReference>
<name>A0ACB9XDD2_CHAAC</name>
<gene>
    <name evidence="1" type="ORF">KUCAC02_020705</name>
</gene>
<accession>A0ACB9XDD2</accession>